<dbReference type="NCBIfam" id="TIGR02074">
    <property type="entry name" value="PBP_1a_fam"/>
    <property type="match status" value="1"/>
</dbReference>
<dbReference type="InterPro" id="IPR001460">
    <property type="entry name" value="PCN-bd_Tpept"/>
</dbReference>
<keyword evidence="9" id="KW-0121">Carboxypeptidase</keyword>
<keyword evidence="7" id="KW-1003">Cell membrane</keyword>
<evidence type="ECO:0000313" key="32">
    <source>
        <dbReference type="EMBL" id="TWB04370.1"/>
    </source>
</evidence>
<dbReference type="Proteomes" id="UP000319949">
    <property type="component" value="Unassembled WGS sequence"/>
</dbReference>
<dbReference type="Pfam" id="PF00912">
    <property type="entry name" value="Transgly"/>
    <property type="match status" value="1"/>
</dbReference>
<keyword evidence="17" id="KW-0573">Peptidoglycan synthesis</keyword>
<dbReference type="GO" id="GO:0008955">
    <property type="term" value="F:peptidoglycan glycosyltransferase activity"/>
    <property type="evidence" value="ECO:0007669"/>
    <property type="project" value="UniProtKB-EC"/>
</dbReference>
<evidence type="ECO:0000256" key="2">
    <source>
        <dbReference type="ARBA" id="ARBA00004752"/>
    </source>
</evidence>
<feature type="domain" description="Penicillin-binding protein OB-like" evidence="31">
    <location>
        <begin position="325"/>
        <end position="448"/>
    </location>
</feature>
<dbReference type="Pfam" id="PF00905">
    <property type="entry name" value="Transpeptidase"/>
    <property type="match status" value="1"/>
</dbReference>
<keyword evidence="12" id="KW-0808">Transferase</keyword>
<keyword evidence="21" id="KW-0511">Multifunctional enzyme</keyword>
<comment type="similarity">
    <text evidence="4">In the N-terminal section; belongs to the glycosyltransferase 51 family.</text>
</comment>
<evidence type="ECO:0000256" key="26">
    <source>
        <dbReference type="ARBA" id="ARBA00060592"/>
    </source>
</evidence>
<comment type="catalytic activity">
    <reaction evidence="23">
        <text>Preferential cleavage: (Ac)2-L-Lys-D-Ala-|-D-Ala. Also transpeptidation of peptidyl-alanyl moieties that are N-acyl substituents of D-alanine.</text>
        <dbReference type="EC" id="3.4.16.4"/>
    </reaction>
</comment>
<dbReference type="FunFam" id="1.10.3810.10:FF:000003">
    <property type="entry name" value="Penicillin-binding protein 1a"/>
    <property type="match status" value="1"/>
</dbReference>
<feature type="region of interest" description="Disordered" evidence="27">
    <location>
        <begin position="811"/>
        <end position="838"/>
    </location>
</feature>
<comment type="pathway">
    <text evidence="2">Cell wall biogenesis; peptidoglycan biosynthesis.</text>
</comment>
<evidence type="ECO:0000256" key="5">
    <source>
        <dbReference type="ARBA" id="ARBA00012448"/>
    </source>
</evidence>
<protein>
    <recommendedName>
        <fullName evidence="6">Penicillin-binding protein 1A</fullName>
        <ecNumber evidence="24">2.4.99.28</ecNumber>
        <ecNumber evidence="5">3.4.16.4</ecNumber>
    </recommendedName>
</protein>
<evidence type="ECO:0000256" key="9">
    <source>
        <dbReference type="ARBA" id="ARBA00022645"/>
    </source>
</evidence>
<evidence type="ECO:0000256" key="17">
    <source>
        <dbReference type="ARBA" id="ARBA00022984"/>
    </source>
</evidence>
<evidence type="ECO:0000256" key="14">
    <source>
        <dbReference type="ARBA" id="ARBA00022801"/>
    </source>
</evidence>
<keyword evidence="20" id="KW-0046">Antibiotic resistance</keyword>
<dbReference type="SUPFAM" id="SSF53955">
    <property type="entry name" value="Lysozyme-like"/>
    <property type="match status" value="1"/>
</dbReference>
<dbReference type="GO" id="GO:0030288">
    <property type="term" value="C:outer membrane-bounded periplasmic space"/>
    <property type="evidence" value="ECO:0007669"/>
    <property type="project" value="TreeGrafter"/>
</dbReference>
<organism evidence="32 33">
    <name type="scientific">Bradyrhizobium stylosanthis</name>
    <dbReference type="NCBI Taxonomy" id="1803665"/>
    <lineage>
        <taxon>Bacteria</taxon>
        <taxon>Pseudomonadati</taxon>
        <taxon>Pseudomonadota</taxon>
        <taxon>Alphaproteobacteria</taxon>
        <taxon>Hyphomicrobiales</taxon>
        <taxon>Nitrobacteraceae</taxon>
        <taxon>Bradyrhizobium</taxon>
    </lineage>
</organism>
<dbReference type="InterPro" id="IPR012338">
    <property type="entry name" value="Beta-lactam/transpept-like"/>
</dbReference>
<dbReference type="Pfam" id="PF17092">
    <property type="entry name" value="PCB_OB"/>
    <property type="match status" value="1"/>
</dbReference>
<evidence type="ECO:0000259" key="31">
    <source>
        <dbReference type="Pfam" id="PF17092"/>
    </source>
</evidence>
<dbReference type="AlphaFoldDB" id="A0A560E503"/>
<keyword evidence="13 28" id="KW-0812">Transmembrane</keyword>
<comment type="subcellular location">
    <subcellularLocation>
        <location evidence="1">Cell inner membrane</location>
        <topology evidence="1">Single-pass type II membrane protein</topology>
    </subcellularLocation>
</comment>
<keyword evidence="18 28" id="KW-1133">Transmembrane helix</keyword>
<gene>
    <name evidence="32" type="ORF">FBZ96_102845</name>
</gene>
<evidence type="ECO:0000256" key="15">
    <source>
        <dbReference type="ARBA" id="ARBA00022960"/>
    </source>
</evidence>
<evidence type="ECO:0000256" key="23">
    <source>
        <dbReference type="ARBA" id="ARBA00034000"/>
    </source>
</evidence>
<dbReference type="InterPro" id="IPR036950">
    <property type="entry name" value="PBP_transglycosylase"/>
</dbReference>
<dbReference type="STRING" id="1803665.GCA_001641335_01684"/>
<evidence type="ECO:0000256" key="28">
    <source>
        <dbReference type="SAM" id="Phobius"/>
    </source>
</evidence>
<accession>A0A560E503</accession>
<dbReference type="InterPro" id="IPR050396">
    <property type="entry name" value="Glycosyltr_51/Transpeptidase"/>
</dbReference>
<comment type="pathway">
    <text evidence="26">Glycan biosynthesis.</text>
</comment>
<dbReference type="Gene3D" id="1.10.3810.10">
    <property type="entry name" value="Biosynthetic peptidoglycan transglycosylase-like"/>
    <property type="match status" value="1"/>
</dbReference>
<dbReference type="GO" id="GO:0009252">
    <property type="term" value="P:peptidoglycan biosynthetic process"/>
    <property type="evidence" value="ECO:0007669"/>
    <property type="project" value="UniProtKB-UniPathway"/>
</dbReference>
<evidence type="ECO:0000256" key="7">
    <source>
        <dbReference type="ARBA" id="ARBA00022475"/>
    </source>
</evidence>
<evidence type="ECO:0000256" key="21">
    <source>
        <dbReference type="ARBA" id="ARBA00023268"/>
    </source>
</evidence>
<dbReference type="InterPro" id="IPR031376">
    <property type="entry name" value="PCB_OB"/>
</dbReference>
<evidence type="ECO:0000256" key="12">
    <source>
        <dbReference type="ARBA" id="ARBA00022679"/>
    </source>
</evidence>
<keyword evidence="8" id="KW-0997">Cell inner membrane</keyword>
<evidence type="ECO:0000256" key="3">
    <source>
        <dbReference type="ARBA" id="ARBA00007090"/>
    </source>
</evidence>
<comment type="caution">
    <text evidence="32">The sequence shown here is derived from an EMBL/GenBank/DDBJ whole genome shotgun (WGS) entry which is preliminary data.</text>
</comment>
<dbReference type="InterPro" id="IPR001264">
    <property type="entry name" value="Glyco_trans_51"/>
</dbReference>
<evidence type="ECO:0000256" key="25">
    <source>
        <dbReference type="ARBA" id="ARBA00049902"/>
    </source>
</evidence>
<keyword evidence="11" id="KW-0328">Glycosyltransferase</keyword>
<keyword evidence="19 28" id="KW-0472">Membrane</keyword>
<evidence type="ECO:0000256" key="13">
    <source>
        <dbReference type="ARBA" id="ARBA00022692"/>
    </source>
</evidence>
<evidence type="ECO:0000256" key="22">
    <source>
        <dbReference type="ARBA" id="ARBA00023316"/>
    </source>
</evidence>
<dbReference type="EC" id="2.4.99.28" evidence="24"/>
<keyword evidence="22" id="KW-0961">Cell wall biogenesis/degradation</keyword>
<dbReference type="SUPFAM" id="SSF56601">
    <property type="entry name" value="beta-lactamase/transpeptidase-like"/>
    <property type="match status" value="1"/>
</dbReference>
<evidence type="ECO:0000313" key="33">
    <source>
        <dbReference type="Proteomes" id="UP000319949"/>
    </source>
</evidence>
<dbReference type="EMBL" id="VITK01000002">
    <property type="protein sequence ID" value="TWB04370.1"/>
    <property type="molecule type" value="Genomic_DNA"/>
</dbReference>
<comment type="catalytic activity">
    <reaction evidence="25">
        <text>[GlcNAc-(1-&gt;4)-Mur2Ac(oyl-L-Ala-gamma-D-Glu-L-Lys-D-Ala-D-Ala)](n)-di-trans,octa-cis-undecaprenyl diphosphate + beta-D-GlcNAc-(1-&gt;4)-Mur2Ac(oyl-L-Ala-gamma-D-Glu-L-Lys-D-Ala-D-Ala)-di-trans,octa-cis-undecaprenyl diphosphate = [GlcNAc-(1-&gt;4)-Mur2Ac(oyl-L-Ala-gamma-D-Glu-L-Lys-D-Ala-D-Ala)](n+1)-di-trans,octa-cis-undecaprenyl diphosphate + di-trans,octa-cis-undecaprenyl diphosphate + H(+)</text>
        <dbReference type="Rhea" id="RHEA:23708"/>
        <dbReference type="Rhea" id="RHEA-COMP:9602"/>
        <dbReference type="Rhea" id="RHEA-COMP:9603"/>
        <dbReference type="ChEBI" id="CHEBI:15378"/>
        <dbReference type="ChEBI" id="CHEBI:58405"/>
        <dbReference type="ChEBI" id="CHEBI:60033"/>
        <dbReference type="ChEBI" id="CHEBI:78435"/>
        <dbReference type="EC" id="2.4.99.28"/>
    </reaction>
</comment>
<evidence type="ECO:0000259" key="30">
    <source>
        <dbReference type="Pfam" id="PF00912"/>
    </source>
</evidence>
<evidence type="ECO:0000256" key="4">
    <source>
        <dbReference type="ARBA" id="ARBA00007739"/>
    </source>
</evidence>
<dbReference type="GO" id="GO:0005886">
    <property type="term" value="C:plasma membrane"/>
    <property type="evidence" value="ECO:0007669"/>
    <property type="project" value="UniProtKB-SubCell"/>
</dbReference>
<evidence type="ECO:0000256" key="1">
    <source>
        <dbReference type="ARBA" id="ARBA00004249"/>
    </source>
</evidence>
<feature type="transmembrane region" description="Helical" evidence="28">
    <location>
        <begin position="7"/>
        <end position="33"/>
    </location>
</feature>
<evidence type="ECO:0000256" key="8">
    <source>
        <dbReference type="ARBA" id="ARBA00022519"/>
    </source>
</evidence>
<dbReference type="GO" id="GO:0009002">
    <property type="term" value="F:serine-type D-Ala-D-Ala carboxypeptidase activity"/>
    <property type="evidence" value="ECO:0007669"/>
    <property type="project" value="UniProtKB-EC"/>
</dbReference>
<dbReference type="EC" id="3.4.16.4" evidence="5"/>
<feature type="domain" description="Penicillin-binding protein transpeptidase" evidence="29">
    <location>
        <begin position="450"/>
        <end position="746"/>
    </location>
</feature>
<dbReference type="RefSeq" id="WP_063683756.1">
    <property type="nucleotide sequence ID" value="NZ_LVEM01000001.1"/>
</dbReference>
<dbReference type="GO" id="GO:0006508">
    <property type="term" value="P:proteolysis"/>
    <property type="evidence" value="ECO:0007669"/>
    <property type="project" value="UniProtKB-KW"/>
</dbReference>
<dbReference type="PANTHER" id="PTHR32282:SF27">
    <property type="entry name" value="PENICILLIN-BINDING PROTEIN 1A"/>
    <property type="match status" value="1"/>
</dbReference>
<sequence length="838" mass="91531">MRLLVRFMGFLFAAGTVVFLVGVGAVAGLIWHFSKDLPDYSQLQDYEPPVMTRVHAVDGSLLGEYAKERRLYLPIQAVPKLVINAFLAAEDKNFYEHGGIDYTGMARAGVLYLQNFGSNRRPQGASTITQQVAKNFLLTNEVSFSRKIKEALLAMRIEKTYSKDKILELYLNEIYLGLGAYGIAAASLVYFDKSVNELTVAEASYLAALPKMPATLHPVRNRDRAVERRNYVIDRLLENGWIKQADADKARKEPLAVTNRSNGAHTFAGEYFAEEVRRDIFERYGEKKLYEGGLSVRTTLDPKIQVMARKAMVAGLVNYDEQQGYRGAMSKLDISGDWGVKLAEIKSLSDISPWRMAVVLETSDQSARIGFQPSRELGGAISKQRETGLVTVDGVRWARAAQGNAKGRTPTSVAQVLQPGDVIYADPLYTKEGQPVEGQYRLRQIPEVSGAMVAMDPWTGRVLAMVGGFSFDQSQFNRATQAYRQPGSSFKPIVYSAALDNGYTPSTVVLDAPIEIDQGQGAGVWRPENFSSGKFQGPVTLRNALRQSLNTVTVRLAQDIGMPLIGEYARRFGVYDELPNYLSYALGAGETTAMRMVTAYSMLANGGRRVKPTLIDRIQDRYGHTIFKHDQRECRGCDAPGGWKNQNEPQLIDRREQVLDSMTAYQITELMEGVVQAGTATVVKEVGKPIAGKTGTTNEAKDAWFVGFSPDVAVAIYMGYDKPRALGKGNAATGGHLAAPIARDFLKLALADKPAVPFKVPAGIKLVRVVSKTGMRAGPGETGGTILEAFKPGTAPPDNYSVIGVADADGRGGGGMPASQQQQPDSGFFMRPGTGGLY</sequence>
<evidence type="ECO:0000256" key="19">
    <source>
        <dbReference type="ARBA" id="ARBA00023136"/>
    </source>
</evidence>
<comment type="similarity">
    <text evidence="3">In the C-terminal section; belongs to the transpeptidase family.</text>
</comment>
<keyword evidence="15" id="KW-0133">Cell shape</keyword>
<keyword evidence="33" id="KW-1185">Reference proteome</keyword>
<name>A0A560E503_9BRAD</name>
<evidence type="ECO:0000256" key="10">
    <source>
        <dbReference type="ARBA" id="ARBA00022670"/>
    </source>
</evidence>
<keyword evidence="10" id="KW-0645">Protease</keyword>
<dbReference type="OrthoDB" id="9766909at2"/>
<evidence type="ECO:0000256" key="6">
    <source>
        <dbReference type="ARBA" id="ARBA00018638"/>
    </source>
</evidence>
<evidence type="ECO:0000256" key="24">
    <source>
        <dbReference type="ARBA" id="ARBA00044770"/>
    </source>
</evidence>
<dbReference type="UniPathway" id="UPA00219"/>
<evidence type="ECO:0000256" key="16">
    <source>
        <dbReference type="ARBA" id="ARBA00022968"/>
    </source>
</evidence>
<dbReference type="PANTHER" id="PTHR32282">
    <property type="entry name" value="BINDING PROTEIN TRANSPEPTIDASE, PUTATIVE-RELATED"/>
    <property type="match status" value="1"/>
</dbReference>
<dbReference type="GO" id="GO:0008360">
    <property type="term" value="P:regulation of cell shape"/>
    <property type="evidence" value="ECO:0007669"/>
    <property type="project" value="UniProtKB-KW"/>
</dbReference>
<evidence type="ECO:0000256" key="18">
    <source>
        <dbReference type="ARBA" id="ARBA00022989"/>
    </source>
</evidence>
<feature type="domain" description="Glycosyl transferase family 51" evidence="30">
    <location>
        <begin position="59"/>
        <end position="236"/>
    </location>
</feature>
<keyword evidence="16" id="KW-0735">Signal-anchor</keyword>
<proteinExistence type="inferred from homology"/>
<dbReference type="GO" id="GO:0008658">
    <property type="term" value="F:penicillin binding"/>
    <property type="evidence" value="ECO:0007669"/>
    <property type="project" value="InterPro"/>
</dbReference>
<dbReference type="InterPro" id="IPR023346">
    <property type="entry name" value="Lysozyme-like_dom_sf"/>
</dbReference>
<reference evidence="32 33" key="1">
    <citation type="submission" date="2019-06" db="EMBL/GenBank/DDBJ databases">
        <title>Genomic Encyclopedia of Type Strains, Phase IV (KMG-V): Genome sequencing to study the core and pangenomes of soil and plant-associated prokaryotes.</title>
        <authorList>
            <person name="Whitman W."/>
        </authorList>
    </citation>
    <scope>NUCLEOTIDE SEQUENCE [LARGE SCALE GENOMIC DNA]</scope>
    <source>
        <strain evidence="32 33">BR 510</strain>
    </source>
</reference>
<dbReference type="GO" id="GO:0071555">
    <property type="term" value="P:cell wall organization"/>
    <property type="evidence" value="ECO:0007669"/>
    <property type="project" value="UniProtKB-KW"/>
</dbReference>
<dbReference type="Gene3D" id="3.40.710.10">
    <property type="entry name" value="DD-peptidase/beta-lactamase superfamily"/>
    <property type="match status" value="2"/>
</dbReference>
<evidence type="ECO:0000256" key="11">
    <source>
        <dbReference type="ARBA" id="ARBA00022676"/>
    </source>
</evidence>
<keyword evidence="14" id="KW-0378">Hydrolase</keyword>
<dbReference type="FunFam" id="3.40.710.10:FF:000041">
    <property type="entry name" value="Penicillin-binding protein 1A"/>
    <property type="match status" value="1"/>
</dbReference>
<dbReference type="GO" id="GO:0046677">
    <property type="term" value="P:response to antibiotic"/>
    <property type="evidence" value="ECO:0007669"/>
    <property type="project" value="UniProtKB-KW"/>
</dbReference>
<evidence type="ECO:0000256" key="20">
    <source>
        <dbReference type="ARBA" id="ARBA00023251"/>
    </source>
</evidence>
<evidence type="ECO:0000259" key="29">
    <source>
        <dbReference type="Pfam" id="PF00905"/>
    </source>
</evidence>
<evidence type="ECO:0000256" key="27">
    <source>
        <dbReference type="SAM" id="MobiDB-lite"/>
    </source>
</evidence>